<dbReference type="Proteomes" id="UP000091846">
    <property type="component" value="Unassembled WGS sequence"/>
</dbReference>
<accession>A0A1A2Z1E4</accession>
<gene>
    <name evidence="1" type="ORF">A5708_19320</name>
</gene>
<name>A0A1A2Z1E4_9MYCO</name>
<comment type="caution">
    <text evidence="1">The sequence shown here is derived from an EMBL/GenBank/DDBJ whole genome shotgun (WGS) entry which is preliminary data.</text>
</comment>
<reference evidence="1 2" key="1">
    <citation type="submission" date="2016-06" db="EMBL/GenBank/DDBJ databases">
        <authorList>
            <person name="Kjaerup R.B."/>
            <person name="Dalgaard T.S."/>
            <person name="Juul-Madsen H.R."/>
        </authorList>
    </citation>
    <scope>NUCLEOTIDE SEQUENCE [LARGE SCALE GENOMIC DNA]</scope>
    <source>
        <strain evidence="1 2">E1334</strain>
    </source>
</reference>
<dbReference type="AlphaFoldDB" id="A0A1A2Z1E4"/>
<proteinExistence type="predicted"/>
<dbReference type="RefSeq" id="WP_065028166.1">
    <property type="nucleotide sequence ID" value="NZ_LZKI01000064.1"/>
</dbReference>
<evidence type="ECO:0000313" key="1">
    <source>
        <dbReference type="EMBL" id="OBI42991.1"/>
    </source>
</evidence>
<sequence>MTTTPTATDYPTAEVRVLTVDSQQVTIGVARQLDFAPLDEIDPFGRLNVPLGDNEVISADVLGRHRETGALVRSGVERRYCLPEHVDSTQGRVDAECEVVEALPLLVLSR</sequence>
<protein>
    <submittedName>
        <fullName evidence="1">Uncharacterized protein</fullName>
    </submittedName>
</protein>
<evidence type="ECO:0000313" key="2">
    <source>
        <dbReference type="Proteomes" id="UP000091846"/>
    </source>
</evidence>
<organism evidence="1 2">
    <name type="scientific">Mycobacterium colombiense</name>
    <dbReference type="NCBI Taxonomy" id="339268"/>
    <lineage>
        <taxon>Bacteria</taxon>
        <taxon>Bacillati</taxon>
        <taxon>Actinomycetota</taxon>
        <taxon>Actinomycetes</taxon>
        <taxon>Mycobacteriales</taxon>
        <taxon>Mycobacteriaceae</taxon>
        <taxon>Mycobacterium</taxon>
        <taxon>Mycobacterium avium complex (MAC)</taxon>
    </lineage>
</organism>
<dbReference type="EMBL" id="LZKI01000064">
    <property type="protein sequence ID" value="OBI42991.1"/>
    <property type="molecule type" value="Genomic_DNA"/>
</dbReference>